<evidence type="ECO:0000313" key="1">
    <source>
        <dbReference type="EMBL" id="KIW34394.1"/>
    </source>
</evidence>
<accession>A0A0D2DFB3</accession>
<dbReference type="Gene3D" id="1.25.40.10">
    <property type="entry name" value="Tetratricopeptide repeat domain"/>
    <property type="match status" value="1"/>
</dbReference>
<dbReference type="InterPro" id="IPR011990">
    <property type="entry name" value="TPR-like_helical_dom_sf"/>
</dbReference>
<protein>
    <submittedName>
        <fullName evidence="1">Uncharacterized protein</fullName>
    </submittedName>
</protein>
<dbReference type="GeneID" id="27340366"/>
<dbReference type="VEuPathDB" id="FungiDB:PV07_01172"/>
<reference evidence="1 2" key="1">
    <citation type="submission" date="2015-01" db="EMBL/GenBank/DDBJ databases">
        <title>The Genome Sequence of Cladophialophora immunda CBS83496.</title>
        <authorList>
            <consortium name="The Broad Institute Genomics Platform"/>
            <person name="Cuomo C."/>
            <person name="de Hoog S."/>
            <person name="Gorbushina A."/>
            <person name="Stielow B."/>
            <person name="Teixiera M."/>
            <person name="Abouelleil A."/>
            <person name="Chapman S.B."/>
            <person name="Priest M."/>
            <person name="Young S.K."/>
            <person name="Wortman J."/>
            <person name="Nusbaum C."/>
            <person name="Birren B."/>
        </authorList>
    </citation>
    <scope>NUCLEOTIDE SEQUENCE [LARGE SCALE GENOMIC DNA]</scope>
    <source>
        <strain evidence="1 2">CBS 83496</strain>
    </source>
</reference>
<gene>
    <name evidence="1" type="ORF">PV07_01172</name>
</gene>
<organism evidence="1 2">
    <name type="scientific">Cladophialophora immunda</name>
    <dbReference type="NCBI Taxonomy" id="569365"/>
    <lineage>
        <taxon>Eukaryota</taxon>
        <taxon>Fungi</taxon>
        <taxon>Dikarya</taxon>
        <taxon>Ascomycota</taxon>
        <taxon>Pezizomycotina</taxon>
        <taxon>Eurotiomycetes</taxon>
        <taxon>Chaetothyriomycetidae</taxon>
        <taxon>Chaetothyriales</taxon>
        <taxon>Herpotrichiellaceae</taxon>
        <taxon>Cladophialophora</taxon>
    </lineage>
</organism>
<dbReference type="AlphaFoldDB" id="A0A0D2DFB3"/>
<keyword evidence="2" id="KW-1185">Reference proteome</keyword>
<dbReference type="Proteomes" id="UP000054466">
    <property type="component" value="Unassembled WGS sequence"/>
</dbReference>
<proteinExistence type="predicted"/>
<dbReference type="EMBL" id="KN847040">
    <property type="protein sequence ID" value="KIW34394.1"/>
    <property type="molecule type" value="Genomic_DNA"/>
</dbReference>
<dbReference type="RefSeq" id="XP_016254610.1">
    <property type="nucleotide sequence ID" value="XM_016387682.1"/>
</dbReference>
<sequence length="199" mass="22144">MTGPSYGAHEARHNILHELSLTYMAQGRATNAANLLETILPEPSYSYSESFINRLVLNSNLAMAYAKRPAYQKAVPPIANVNKRRNSILPNHPAATLSQHDLFEYCQHIDDNTSLSEICEAQNPMNPSLNTSSVSKFQHWRRAIGLSSDAGDSTRIPLLRFFASIRCRALHLCSRCLGPRDSALSPYYDSIPSQLITPT</sequence>
<name>A0A0D2DFB3_9EURO</name>
<dbReference type="HOGENOM" id="CLU_1372051_0_0_1"/>
<evidence type="ECO:0000313" key="2">
    <source>
        <dbReference type="Proteomes" id="UP000054466"/>
    </source>
</evidence>